<organism evidence="1 2">
    <name type="scientific">Anaeromyces robustus</name>
    <dbReference type="NCBI Taxonomy" id="1754192"/>
    <lineage>
        <taxon>Eukaryota</taxon>
        <taxon>Fungi</taxon>
        <taxon>Fungi incertae sedis</taxon>
        <taxon>Chytridiomycota</taxon>
        <taxon>Chytridiomycota incertae sedis</taxon>
        <taxon>Neocallimastigomycetes</taxon>
        <taxon>Neocallimastigales</taxon>
        <taxon>Neocallimastigaceae</taxon>
        <taxon>Anaeromyces</taxon>
    </lineage>
</organism>
<reference evidence="1 2" key="1">
    <citation type="submission" date="2016-08" db="EMBL/GenBank/DDBJ databases">
        <title>A Parts List for Fungal Cellulosomes Revealed by Comparative Genomics.</title>
        <authorList>
            <consortium name="DOE Joint Genome Institute"/>
            <person name="Haitjema C.H."/>
            <person name="Gilmore S.P."/>
            <person name="Henske J.K."/>
            <person name="Solomon K.V."/>
            <person name="De Groot R."/>
            <person name="Kuo A."/>
            <person name="Mondo S.J."/>
            <person name="Salamov A.A."/>
            <person name="Labutti K."/>
            <person name="Zhao Z."/>
            <person name="Chiniquy J."/>
            <person name="Barry K."/>
            <person name="Brewer H.M."/>
            <person name="Purvine S.O."/>
            <person name="Wright A.T."/>
            <person name="Boxma B."/>
            <person name="Van Alen T."/>
            <person name="Hackstein J.H."/>
            <person name="Baker S.E."/>
            <person name="Grigoriev I.V."/>
            <person name="O'Malley M.A."/>
        </authorList>
    </citation>
    <scope>NUCLEOTIDE SEQUENCE [LARGE SCALE GENOMIC DNA]</scope>
    <source>
        <strain evidence="1 2">S4</strain>
    </source>
</reference>
<dbReference type="AlphaFoldDB" id="A0A1Y1X1K2"/>
<reference evidence="1 2" key="2">
    <citation type="submission" date="2016-08" db="EMBL/GenBank/DDBJ databases">
        <title>Pervasive Adenine N6-methylation of Active Genes in Fungi.</title>
        <authorList>
            <consortium name="DOE Joint Genome Institute"/>
            <person name="Mondo S.J."/>
            <person name="Dannebaum R.O."/>
            <person name="Kuo R.C."/>
            <person name="Labutti K."/>
            <person name="Haridas S."/>
            <person name="Kuo A."/>
            <person name="Salamov A."/>
            <person name="Ahrendt S.R."/>
            <person name="Lipzen A."/>
            <person name="Sullivan W."/>
            <person name="Andreopoulos W.B."/>
            <person name="Clum A."/>
            <person name="Lindquist E."/>
            <person name="Daum C."/>
            <person name="Ramamoorthy G.K."/>
            <person name="Gryganskyi A."/>
            <person name="Culley D."/>
            <person name="Magnuson J.K."/>
            <person name="James T.Y."/>
            <person name="O'Malley M.A."/>
            <person name="Stajich J.E."/>
            <person name="Spatafora J.W."/>
            <person name="Visel A."/>
            <person name="Grigoriev I.V."/>
        </authorList>
    </citation>
    <scope>NUCLEOTIDE SEQUENCE [LARGE SCALE GENOMIC DNA]</scope>
    <source>
        <strain evidence="1 2">S4</strain>
    </source>
</reference>
<gene>
    <name evidence="1" type="ORF">BCR32DRAFT_294303</name>
</gene>
<name>A0A1Y1X1K2_9FUNG</name>
<keyword evidence="2" id="KW-1185">Reference proteome</keyword>
<dbReference type="Proteomes" id="UP000193944">
    <property type="component" value="Unassembled WGS sequence"/>
</dbReference>
<comment type="caution">
    <text evidence="1">The sequence shown here is derived from an EMBL/GenBank/DDBJ whole genome shotgun (WGS) entry which is preliminary data.</text>
</comment>
<accession>A0A1Y1X1K2</accession>
<protein>
    <submittedName>
        <fullName evidence="1">Uncharacterized protein</fullName>
    </submittedName>
</protein>
<proteinExistence type="predicted"/>
<evidence type="ECO:0000313" key="1">
    <source>
        <dbReference type="EMBL" id="ORX79691.1"/>
    </source>
</evidence>
<evidence type="ECO:0000313" key="2">
    <source>
        <dbReference type="Proteomes" id="UP000193944"/>
    </source>
</evidence>
<dbReference type="EMBL" id="MCFG01000167">
    <property type="protein sequence ID" value="ORX79691.1"/>
    <property type="molecule type" value="Genomic_DNA"/>
</dbReference>
<sequence>MSCEPIHYWYETPQVILIEEYISIDSAHPQRDYFNEMELWMFKRMKHYYPWKSLLKSAVEGATITESGLFFHLYVIYILSPGKVLLLNFMYSIGDGENFGVNSSIHFILLKER</sequence>